<evidence type="ECO:0000256" key="2">
    <source>
        <dbReference type="ARBA" id="ARBA00016807"/>
    </source>
</evidence>
<name>A0AAN8XP24_HALRR</name>
<evidence type="ECO:0000313" key="7">
    <source>
        <dbReference type="Proteomes" id="UP001381693"/>
    </source>
</evidence>
<comment type="caution">
    <text evidence="6">The sequence shown here is derived from an EMBL/GenBank/DDBJ whole genome shotgun (WGS) entry which is preliminary data.</text>
</comment>
<reference evidence="6 7" key="1">
    <citation type="submission" date="2023-11" db="EMBL/GenBank/DDBJ databases">
        <title>Halocaridina rubra genome assembly.</title>
        <authorList>
            <person name="Smith C."/>
        </authorList>
    </citation>
    <scope>NUCLEOTIDE SEQUENCE [LARGE SCALE GENOMIC DNA]</scope>
    <source>
        <strain evidence="6">EP-1</strain>
        <tissue evidence="6">Whole</tissue>
    </source>
</reference>
<comment type="subunit">
    <text evidence="1">Self-associates forming complexes of several hundred monomers.</text>
</comment>
<dbReference type="InterPro" id="IPR028002">
    <property type="entry name" value="Myb_DNA-bind_5"/>
</dbReference>
<feature type="compositionally biased region" description="Polar residues" evidence="4">
    <location>
        <begin position="211"/>
        <end position="222"/>
    </location>
</feature>
<feature type="domain" description="Myb/SANT-like DNA-binding" evidence="5">
    <location>
        <begin position="9"/>
        <end position="87"/>
    </location>
</feature>
<dbReference type="AlphaFoldDB" id="A0AAN8XP24"/>
<evidence type="ECO:0000256" key="3">
    <source>
        <dbReference type="ARBA" id="ARBA00025466"/>
    </source>
</evidence>
<dbReference type="PANTHER" id="PTHR23098:SF16">
    <property type="entry name" value="REGULATORY PROTEIN ZESTE"/>
    <property type="match status" value="1"/>
</dbReference>
<keyword evidence="7" id="KW-1185">Reference proteome</keyword>
<evidence type="ECO:0000256" key="4">
    <source>
        <dbReference type="SAM" id="MobiDB-lite"/>
    </source>
</evidence>
<gene>
    <name evidence="6" type="ORF">SK128_018163</name>
</gene>
<dbReference type="PANTHER" id="PTHR23098">
    <property type="entry name" value="AGAP001331-PA-RELATED"/>
    <property type="match status" value="1"/>
</dbReference>
<dbReference type="EMBL" id="JAXCGZ010000296">
    <property type="protein sequence ID" value="KAK7086216.1"/>
    <property type="molecule type" value="Genomic_DNA"/>
</dbReference>
<dbReference type="GO" id="GO:0005634">
    <property type="term" value="C:nucleus"/>
    <property type="evidence" value="ECO:0007669"/>
    <property type="project" value="TreeGrafter"/>
</dbReference>
<dbReference type="Pfam" id="PF13873">
    <property type="entry name" value="Myb_DNA-bind_5"/>
    <property type="match status" value="1"/>
</dbReference>
<organism evidence="6 7">
    <name type="scientific">Halocaridina rubra</name>
    <name type="common">Hawaiian red shrimp</name>
    <dbReference type="NCBI Taxonomy" id="373956"/>
    <lineage>
        <taxon>Eukaryota</taxon>
        <taxon>Metazoa</taxon>
        <taxon>Ecdysozoa</taxon>
        <taxon>Arthropoda</taxon>
        <taxon>Crustacea</taxon>
        <taxon>Multicrustacea</taxon>
        <taxon>Malacostraca</taxon>
        <taxon>Eumalacostraca</taxon>
        <taxon>Eucarida</taxon>
        <taxon>Decapoda</taxon>
        <taxon>Pleocyemata</taxon>
        <taxon>Caridea</taxon>
        <taxon>Atyoidea</taxon>
        <taxon>Atyidae</taxon>
        <taxon>Halocaridina</taxon>
    </lineage>
</organism>
<accession>A0AAN8XP24</accession>
<evidence type="ECO:0000259" key="5">
    <source>
        <dbReference type="Pfam" id="PF13873"/>
    </source>
</evidence>
<evidence type="ECO:0000256" key="1">
    <source>
        <dbReference type="ARBA" id="ARBA00011764"/>
    </source>
</evidence>
<proteinExistence type="predicted"/>
<protein>
    <recommendedName>
        <fullName evidence="2">Regulatory protein zeste</fullName>
    </recommendedName>
</protein>
<feature type="region of interest" description="Disordered" evidence="4">
    <location>
        <begin position="211"/>
        <end position="234"/>
    </location>
</feature>
<dbReference type="Proteomes" id="UP001381693">
    <property type="component" value="Unassembled WGS sequence"/>
</dbReference>
<comment type="function">
    <text evidence="3">Involved in transvection phenomena (= synapsis-dependent gene expression), where the synaptic pairing of chromosomes carrying genes with which zeste interacts influences the expression of these genes. Zeste binds to DNA and stimulates transcription from a nearby promoter.</text>
</comment>
<sequence>MYGAEYKKRRPRFSNAELSALVNEVYRNKAVLFDKKCSAFSNEQKSRAWQVVTDGVNKVCLVEPRTSDEVRRKWYYFLSDKKKEIAKQKILRKKTKNTSPSIMYSPNDLKILEILGEIEEGEAEYGDCKDEEENIEGLVCEVDTNALALKSPSTVSANGDRNELETPPKFPCPEVTFQEYGEQPSGYTGAAVNGFEDAVKNECELSEGSNQAYDYDQYSTPAKQARRRAKCDEDDDDVVDGEFLMMEKRRIELQENQLQVLRDIHKQMREDAERNRAFQEAFLEIQRQRLEVKKNSLSRTKQ</sequence>
<evidence type="ECO:0000313" key="6">
    <source>
        <dbReference type="EMBL" id="KAK7086216.1"/>
    </source>
</evidence>